<reference evidence="1" key="3">
    <citation type="submission" date="2024-01" db="EMBL/GenBank/DDBJ databases">
        <authorList>
            <person name="Coelho M.A."/>
            <person name="David-Palma M."/>
            <person name="Shea T."/>
            <person name="Sun S."/>
            <person name="Cuomo C.A."/>
            <person name="Heitman J."/>
        </authorList>
    </citation>
    <scope>NUCLEOTIDE SEQUENCE</scope>
    <source>
        <strain evidence="1">CBS 7841</strain>
    </source>
</reference>
<evidence type="ECO:0000313" key="1">
    <source>
        <dbReference type="EMBL" id="WVN88922.1"/>
    </source>
</evidence>
<accession>A0AAJ8M2P9</accession>
<name>A0AAJ8M2P9_9TREE</name>
<reference evidence="1" key="1">
    <citation type="submission" date="2016-06" db="EMBL/GenBank/DDBJ databases">
        <authorList>
            <person name="Cuomo C."/>
            <person name="Litvintseva A."/>
            <person name="Heitman J."/>
            <person name="Chen Y."/>
            <person name="Sun S."/>
            <person name="Springer D."/>
            <person name="Dromer F."/>
            <person name="Young S."/>
            <person name="Zeng Q."/>
            <person name="Chapman S."/>
            <person name="Gujja S."/>
            <person name="Saif S."/>
            <person name="Birren B."/>
        </authorList>
    </citation>
    <scope>NUCLEOTIDE SEQUENCE</scope>
    <source>
        <strain evidence="1">CBS 7841</strain>
    </source>
</reference>
<dbReference type="GeneID" id="91088347"/>
<gene>
    <name evidence="1" type="ORF">L203_104137</name>
</gene>
<sequence length="77" mass="8765">MEGIEDWSDKVDNGRVIAFTLNTREIKVISGIARCASSLQGKNTRERRQFWSFTGIPCHSFTGSLSWCQDLGWISRL</sequence>
<protein>
    <submittedName>
        <fullName evidence="1">Uncharacterized protein</fullName>
    </submittedName>
</protein>
<keyword evidence="2" id="KW-1185">Reference proteome</keyword>
<dbReference type="RefSeq" id="XP_066069622.1">
    <property type="nucleotide sequence ID" value="XM_066213525.1"/>
</dbReference>
<organism evidence="1 2">
    <name type="scientific">Cryptococcus depauperatus CBS 7841</name>
    <dbReference type="NCBI Taxonomy" id="1295531"/>
    <lineage>
        <taxon>Eukaryota</taxon>
        <taxon>Fungi</taxon>
        <taxon>Dikarya</taxon>
        <taxon>Basidiomycota</taxon>
        <taxon>Agaricomycotina</taxon>
        <taxon>Tremellomycetes</taxon>
        <taxon>Tremellales</taxon>
        <taxon>Cryptococcaceae</taxon>
        <taxon>Cryptococcus</taxon>
    </lineage>
</organism>
<proteinExistence type="predicted"/>
<dbReference type="Proteomes" id="UP000094043">
    <property type="component" value="Chromosome 4"/>
</dbReference>
<dbReference type="EMBL" id="CP143787">
    <property type="protein sequence ID" value="WVN88922.1"/>
    <property type="molecule type" value="Genomic_DNA"/>
</dbReference>
<dbReference type="AlphaFoldDB" id="A0AAJ8M2P9"/>
<dbReference type="KEGG" id="cdep:91088347"/>
<evidence type="ECO:0000313" key="2">
    <source>
        <dbReference type="Proteomes" id="UP000094043"/>
    </source>
</evidence>
<reference evidence="1" key="2">
    <citation type="journal article" date="2022" name="Elife">
        <title>Obligate sexual reproduction of a homothallic fungus closely related to the Cryptococcus pathogenic species complex.</title>
        <authorList>
            <person name="Passer A.R."/>
            <person name="Clancey S.A."/>
            <person name="Shea T."/>
            <person name="David-Palma M."/>
            <person name="Averette A.F."/>
            <person name="Boekhout T."/>
            <person name="Porcel B.M."/>
            <person name="Nowrousian M."/>
            <person name="Cuomo C.A."/>
            <person name="Sun S."/>
            <person name="Heitman J."/>
            <person name="Coelho M.A."/>
        </authorList>
    </citation>
    <scope>NUCLEOTIDE SEQUENCE</scope>
    <source>
        <strain evidence="1">CBS 7841</strain>
    </source>
</reference>